<dbReference type="InterPro" id="IPR017452">
    <property type="entry name" value="GPCR_Rhodpsn_7TM"/>
</dbReference>
<dbReference type="PRINTS" id="PR00237">
    <property type="entry name" value="GPCRRHODOPSN"/>
</dbReference>
<keyword evidence="2 8" id="KW-0812">Transmembrane</keyword>
<comment type="subcellular location">
    <subcellularLocation>
        <location evidence="1">Membrane</location>
        <topology evidence="1">Multi-pass membrane protein</topology>
    </subcellularLocation>
</comment>
<feature type="transmembrane region" description="Helical" evidence="9">
    <location>
        <begin position="238"/>
        <end position="259"/>
    </location>
</feature>
<keyword evidence="5 9" id="KW-0472">Membrane</keyword>
<evidence type="ECO:0000259" key="10">
    <source>
        <dbReference type="PROSITE" id="PS50262"/>
    </source>
</evidence>
<evidence type="ECO:0000256" key="5">
    <source>
        <dbReference type="ARBA" id="ARBA00023136"/>
    </source>
</evidence>
<comment type="similarity">
    <text evidence="8">Belongs to the G-protein coupled receptor 1 family.</text>
</comment>
<keyword evidence="3 9" id="KW-1133">Transmembrane helix</keyword>
<dbReference type="PROSITE" id="PS00237">
    <property type="entry name" value="G_PROTEIN_RECEP_F1_1"/>
    <property type="match status" value="1"/>
</dbReference>
<dbReference type="Pfam" id="PF00001">
    <property type="entry name" value="7tm_1"/>
    <property type="match status" value="1"/>
</dbReference>
<dbReference type="SUPFAM" id="SSF81321">
    <property type="entry name" value="Family A G protein-coupled receptor-like"/>
    <property type="match status" value="1"/>
</dbReference>
<evidence type="ECO:0000313" key="11">
    <source>
        <dbReference type="EMBL" id="ANO39124.1"/>
    </source>
</evidence>
<proteinExistence type="evidence at transcript level"/>
<sequence>MNPQIESWCCFNRLKNNFPQEKTPVQSDSIKTTNDTMNFVFFENICNQITEQRCQQILYMILKPQTSKFQIVLIIIFILLFLIGSTGNICVILCVTLFRNMRTISHVFLLNLACSDLLVFLICEPFTIASLINPDWIFGESLCRLNGVFQGTSVGVSILTLTSVCIERYIVIVGKGFNQNRFNFRHLICWVVGIWITSFLITSPLLQAYEVKEKNLTFIKPTRYCMETWSGKNNRKKVFTTIIFILFYLLPLIFMLILYSKVGNHLRRSTNTLINIENKPSAKRLKTQDTNNVISTHSMSKLNSIKGINNTRQRISKLLMILTLLFAIFWLPYHVTSFIIDFIFGSNIDNNLESFSDVGWLNVYVYPMTQILAYVNNAINPLCTLIISKKFRTTLNQMRKCQFASSSNSKLTKTLYYSQTVNYG</sequence>
<feature type="transmembrane region" description="Helical" evidence="9">
    <location>
        <begin position="148"/>
        <end position="166"/>
    </location>
</feature>
<dbReference type="GO" id="GO:0004930">
    <property type="term" value="F:G protein-coupled receptor activity"/>
    <property type="evidence" value="ECO:0007669"/>
    <property type="project" value="UniProtKB-KW"/>
</dbReference>
<evidence type="ECO:0000256" key="2">
    <source>
        <dbReference type="ARBA" id="ARBA00022692"/>
    </source>
</evidence>
<feature type="domain" description="G-protein coupled receptors family 1 profile" evidence="10">
    <location>
        <begin position="87"/>
        <end position="384"/>
    </location>
</feature>
<evidence type="ECO:0000256" key="1">
    <source>
        <dbReference type="ARBA" id="ARBA00004141"/>
    </source>
</evidence>
<evidence type="ECO:0000256" key="7">
    <source>
        <dbReference type="ARBA" id="ARBA00023224"/>
    </source>
</evidence>
<dbReference type="EMBL" id="KX018963">
    <property type="protein sequence ID" value="ANO39124.1"/>
    <property type="molecule type" value="mRNA"/>
</dbReference>
<keyword evidence="7 8" id="KW-0807">Transducer</keyword>
<dbReference type="GO" id="GO:0005886">
    <property type="term" value="C:plasma membrane"/>
    <property type="evidence" value="ECO:0007669"/>
    <property type="project" value="TreeGrafter"/>
</dbReference>
<feature type="transmembrane region" description="Helical" evidence="9">
    <location>
        <begin position="69"/>
        <end position="95"/>
    </location>
</feature>
<keyword evidence="4 8" id="KW-0297">G-protein coupled receptor</keyword>
<name>A0A193KUQ5_SCHMD</name>
<evidence type="ECO:0000256" key="8">
    <source>
        <dbReference type="RuleBase" id="RU000688"/>
    </source>
</evidence>
<gene>
    <name evidence="11" type="primary">gcr368</name>
</gene>
<dbReference type="PROSITE" id="PS50262">
    <property type="entry name" value="G_PROTEIN_RECEP_F1_2"/>
    <property type="match status" value="1"/>
</dbReference>
<keyword evidence="6 8" id="KW-0675">Receptor</keyword>
<evidence type="ECO:0000256" key="4">
    <source>
        <dbReference type="ARBA" id="ARBA00023040"/>
    </source>
</evidence>
<evidence type="ECO:0000256" key="3">
    <source>
        <dbReference type="ARBA" id="ARBA00022989"/>
    </source>
</evidence>
<organism evidence="11">
    <name type="scientific">Schmidtea mediterranea</name>
    <name type="common">Freshwater planarian flatworm</name>
    <dbReference type="NCBI Taxonomy" id="79327"/>
    <lineage>
        <taxon>Eukaryota</taxon>
        <taxon>Metazoa</taxon>
        <taxon>Spiralia</taxon>
        <taxon>Lophotrochozoa</taxon>
        <taxon>Platyhelminthes</taxon>
        <taxon>Rhabditophora</taxon>
        <taxon>Seriata</taxon>
        <taxon>Tricladida</taxon>
        <taxon>Continenticola</taxon>
        <taxon>Geoplanoidea</taxon>
        <taxon>Dugesiidae</taxon>
        <taxon>Schmidtea</taxon>
    </lineage>
</organism>
<feature type="transmembrane region" description="Helical" evidence="9">
    <location>
        <begin position="187"/>
        <end position="206"/>
    </location>
</feature>
<dbReference type="PANTHER" id="PTHR45695">
    <property type="entry name" value="LEUCOKININ RECEPTOR-RELATED"/>
    <property type="match status" value="1"/>
</dbReference>
<feature type="transmembrane region" description="Helical" evidence="9">
    <location>
        <begin position="318"/>
        <end position="344"/>
    </location>
</feature>
<evidence type="ECO:0000256" key="6">
    <source>
        <dbReference type="ARBA" id="ARBA00023170"/>
    </source>
</evidence>
<protein>
    <submittedName>
        <fullName evidence="11">GCR368</fullName>
    </submittedName>
</protein>
<evidence type="ECO:0000256" key="9">
    <source>
        <dbReference type="SAM" id="Phobius"/>
    </source>
</evidence>
<feature type="transmembrane region" description="Helical" evidence="9">
    <location>
        <begin position="364"/>
        <end position="388"/>
    </location>
</feature>
<dbReference type="Gene3D" id="1.20.1070.10">
    <property type="entry name" value="Rhodopsin 7-helix transmembrane proteins"/>
    <property type="match status" value="1"/>
</dbReference>
<dbReference type="OrthoDB" id="10037617at2759"/>
<dbReference type="InterPro" id="IPR000276">
    <property type="entry name" value="GPCR_Rhodpsn"/>
</dbReference>
<dbReference type="PANTHER" id="PTHR45695:SF9">
    <property type="entry name" value="LEUCOKININ RECEPTOR"/>
    <property type="match status" value="1"/>
</dbReference>
<feature type="transmembrane region" description="Helical" evidence="9">
    <location>
        <begin position="107"/>
        <end position="128"/>
    </location>
</feature>
<reference evidence="11" key="1">
    <citation type="journal article" date="2016" name="PLoS Biol.">
        <title>GPCRs Direct Germline Development and Somatic Gonad Function in Planarians.</title>
        <authorList>
            <person name="Saberi A."/>
            <person name="Jamal A."/>
            <person name="Beets I."/>
            <person name="Schoofs L."/>
            <person name="Newmark P.A."/>
        </authorList>
    </citation>
    <scope>NUCLEOTIDE SEQUENCE</scope>
</reference>
<dbReference type="AlphaFoldDB" id="A0A193KUQ5"/>
<accession>A0A193KUQ5</accession>